<keyword evidence="8" id="KW-0131">Cell cycle</keyword>
<keyword evidence="6" id="KW-0175">Coiled coil</keyword>
<keyword evidence="5" id="KW-0677">Repeat</keyword>
<keyword evidence="4" id="KW-0963">Cytoplasm</keyword>
<reference evidence="12" key="1">
    <citation type="submission" date="2025-08" db="UniProtKB">
        <authorList>
            <consortium name="Ensembl"/>
        </authorList>
    </citation>
    <scope>IDENTIFICATION</scope>
</reference>
<evidence type="ECO:0000256" key="2">
    <source>
        <dbReference type="ARBA" id="ARBA00010411"/>
    </source>
</evidence>
<feature type="region of interest" description="Disordered" evidence="11">
    <location>
        <begin position="46"/>
        <end position="75"/>
    </location>
</feature>
<evidence type="ECO:0000256" key="5">
    <source>
        <dbReference type="ARBA" id="ARBA00022737"/>
    </source>
</evidence>
<dbReference type="AlphaFoldDB" id="A0A672KL41"/>
<evidence type="ECO:0000256" key="4">
    <source>
        <dbReference type="ARBA" id="ARBA00022490"/>
    </source>
</evidence>
<dbReference type="Ensembl" id="ENSSGRT00000014113.1">
    <property type="protein sequence ID" value="ENSSGRP00000013041.1"/>
    <property type="gene ID" value="ENSSGRG00000008302.1"/>
</dbReference>
<keyword evidence="13" id="KW-1185">Reference proteome</keyword>
<comment type="subcellular location">
    <subcellularLocation>
        <location evidence="1">Cytoplasm</location>
        <location evidence="1">Cytoskeleton</location>
        <location evidence="1">Microtubule organizing center</location>
        <location evidence="1">Centrosome</location>
        <location evidence="1">Centriole</location>
    </subcellularLocation>
</comment>
<comment type="similarity">
    <text evidence="2">Belongs to the POC5 family.</text>
</comment>
<dbReference type="PANTHER" id="PTHR28618:SF1">
    <property type="entry name" value="CENTROSOMAL PROTEIN POC5"/>
    <property type="match status" value="1"/>
</dbReference>
<comment type="function">
    <text evidence="10">Essential for the assembly of the distal half of centrioles, required for centriole elongation. Acts as a negative regulator of centriole elongation.</text>
</comment>
<dbReference type="GO" id="GO:0032391">
    <property type="term" value="C:photoreceptor connecting cilium"/>
    <property type="evidence" value="ECO:0007669"/>
    <property type="project" value="TreeGrafter"/>
</dbReference>
<feature type="compositionally biased region" description="Polar residues" evidence="11">
    <location>
        <begin position="48"/>
        <end position="75"/>
    </location>
</feature>
<keyword evidence="7" id="KW-0206">Cytoskeleton</keyword>
<evidence type="ECO:0000256" key="3">
    <source>
        <dbReference type="ARBA" id="ARBA00014910"/>
    </source>
</evidence>
<reference evidence="12" key="2">
    <citation type="submission" date="2025-09" db="UniProtKB">
        <authorList>
            <consortium name="Ensembl"/>
        </authorList>
    </citation>
    <scope>IDENTIFICATION</scope>
</reference>
<name>A0A672KL41_SINGR</name>
<accession>A0A672KL41</accession>
<sequence>MSSDEGAQNSPVLPRDSDRGSSVSSALQDEYEELLRYAVVTPKYEPSFPSQPLSTTQLSKSFQHMTQPPAGQSSPDALTTVMTEMFISEENLNKMENILDTWSTNLKSNVMMELRKWKLSFVEQHRLELKKEREKHAAHMAAVNAEMDGLKDLLNTYKTSNQRKNEVIVNLSRAVDRQREKLELMSSFTQWRLQQSHTCRADVFQAVLAEQHYHLQLKRKVWAGWHSLIQNRWRERVERACCARAEDVCMQLSTDYEAKMAQVSGAHTEAQAEIHRLHTERERYEDSMKKAFMRGVCALNIEALSMFNTGEGGRLDRGKIIESGSMNMQISPASAQSHQPAPPDPLNSSNRKTIAYMDND</sequence>
<feature type="compositionally biased region" description="Polar residues" evidence="11">
    <location>
        <begin position="1"/>
        <end position="11"/>
    </location>
</feature>
<dbReference type="GO" id="GO:0005814">
    <property type="term" value="C:centriole"/>
    <property type="evidence" value="ECO:0007669"/>
    <property type="project" value="UniProtKB-SubCell"/>
</dbReference>
<dbReference type="Proteomes" id="UP000472262">
    <property type="component" value="Unassembled WGS sequence"/>
</dbReference>
<feature type="region of interest" description="Disordered" evidence="11">
    <location>
        <begin position="331"/>
        <end position="360"/>
    </location>
</feature>
<evidence type="ECO:0000256" key="8">
    <source>
        <dbReference type="ARBA" id="ARBA00023306"/>
    </source>
</evidence>
<dbReference type="InterPro" id="IPR033351">
    <property type="entry name" value="POC5"/>
</dbReference>
<protein>
    <recommendedName>
        <fullName evidence="3">Centrosomal protein POC5</fullName>
    </recommendedName>
    <alternativeName>
        <fullName evidence="9">Protein of centriole 5</fullName>
    </alternativeName>
</protein>
<evidence type="ECO:0000256" key="11">
    <source>
        <dbReference type="SAM" id="MobiDB-lite"/>
    </source>
</evidence>
<evidence type="ECO:0000256" key="7">
    <source>
        <dbReference type="ARBA" id="ARBA00023212"/>
    </source>
</evidence>
<dbReference type="PANTHER" id="PTHR28618">
    <property type="entry name" value="CENTROSOMAL PROTEIN POC5"/>
    <property type="match status" value="1"/>
</dbReference>
<organism evidence="12 13">
    <name type="scientific">Sinocyclocheilus grahami</name>
    <name type="common">Dianchi golden-line fish</name>
    <name type="synonym">Barbus grahami</name>
    <dbReference type="NCBI Taxonomy" id="75366"/>
    <lineage>
        <taxon>Eukaryota</taxon>
        <taxon>Metazoa</taxon>
        <taxon>Chordata</taxon>
        <taxon>Craniata</taxon>
        <taxon>Vertebrata</taxon>
        <taxon>Euteleostomi</taxon>
        <taxon>Actinopterygii</taxon>
        <taxon>Neopterygii</taxon>
        <taxon>Teleostei</taxon>
        <taxon>Ostariophysi</taxon>
        <taxon>Cypriniformes</taxon>
        <taxon>Cyprinidae</taxon>
        <taxon>Cyprininae</taxon>
        <taxon>Sinocyclocheilus</taxon>
    </lineage>
</organism>
<dbReference type="GO" id="GO:0042462">
    <property type="term" value="P:eye photoreceptor cell development"/>
    <property type="evidence" value="ECO:0007669"/>
    <property type="project" value="TreeGrafter"/>
</dbReference>
<evidence type="ECO:0000313" key="13">
    <source>
        <dbReference type="Proteomes" id="UP000472262"/>
    </source>
</evidence>
<dbReference type="InParanoid" id="A0A672KL41"/>
<feature type="region of interest" description="Disordered" evidence="11">
    <location>
        <begin position="1"/>
        <end position="26"/>
    </location>
</feature>
<evidence type="ECO:0000256" key="1">
    <source>
        <dbReference type="ARBA" id="ARBA00004114"/>
    </source>
</evidence>
<evidence type="ECO:0000313" key="12">
    <source>
        <dbReference type="Ensembl" id="ENSSGRP00000013041.1"/>
    </source>
</evidence>
<dbReference type="OMA" id="HSERECY"/>
<proteinExistence type="inferred from homology"/>
<evidence type="ECO:0000256" key="10">
    <source>
        <dbReference type="ARBA" id="ARBA00049959"/>
    </source>
</evidence>
<evidence type="ECO:0000256" key="6">
    <source>
        <dbReference type="ARBA" id="ARBA00023054"/>
    </source>
</evidence>
<evidence type="ECO:0000256" key="9">
    <source>
        <dbReference type="ARBA" id="ARBA00031694"/>
    </source>
</evidence>